<dbReference type="GO" id="GO:0008270">
    <property type="term" value="F:zinc ion binding"/>
    <property type="evidence" value="ECO:0007669"/>
    <property type="project" value="UniProtKB-KW"/>
</dbReference>
<keyword evidence="2" id="KW-0677">Repeat</keyword>
<evidence type="ECO:0000256" key="3">
    <source>
        <dbReference type="ARBA" id="ARBA00022771"/>
    </source>
</evidence>
<evidence type="ECO:0000256" key="1">
    <source>
        <dbReference type="ARBA" id="ARBA00022723"/>
    </source>
</evidence>
<gene>
    <name evidence="7" type="ORF">BpHYR1_041364</name>
</gene>
<reference evidence="7 8" key="1">
    <citation type="journal article" date="2018" name="Sci. Rep.">
        <title>Genomic signatures of local adaptation to the degree of environmental predictability in rotifers.</title>
        <authorList>
            <person name="Franch-Gras L."/>
            <person name="Hahn C."/>
            <person name="Garcia-Roger E.M."/>
            <person name="Carmona M.J."/>
            <person name="Serra M."/>
            <person name="Gomez A."/>
        </authorList>
    </citation>
    <scope>NUCLEOTIDE SEQUENCE [LARGE SCALE GENOMIC DNA]</scope>
    <source>
        <strain evidence="7">HYR1</strain>
    </source>
</reference>
<feature type="domain" description="C2H2-type" evidence="6">
    <location>
        <begin position="627"/>
        <end position="649"/>
    </location>
</feature>
<dbReference type="STRING" id="10195.A0A3M7SL51"/>
<dbReference type="Gene3D" id="3.30.160.60">
    <property type="entry name" value="Classic Zinc Finger"/>
    <property type="match status" value="3"/>
</dbReference>
<dbReference type="SMART" id="SM00355">
    <property type="entry name" value="ZnF_C2H2"/>
    <property type="match status" value="8"/>
</dbReference>
<dbReference type="PANTHER" id="PTHR24379:SF127">
    <property type="entry name" value="BLOODY FINGERS-RELATED"/>
    <property type="match status" value="1"/>
</dbReference>
<dbReference type="GO" id="GO:0000977">
    <property type="term" value="F:RNA polymerase II transcription regulatory region sequence-specific DNA binding"/>
    <property type="evidence" value="ECO:0007669"/>
    <property type="project" value="TreeGrafter"/>
</dbReference>
<dbReference type="InterPro" id="IPR013087">
    <property type="entry name" value="Znf_C2H2_type"/>
</dbReference>
<dbReference type="GO" id="GO:0000981">
    <property type="term" value="F:DNA-binding transcription factor activity, RNA polymerase II-specific"/>
    <property type="evidence" value="ECO:0007669"/>
    <property type="project" value="TreeGrafter"/>
</dbReference>
<sequence>MKTDHRNFSTTDYDEEKMMSNAINNSIDNQTIQIYKFNENGQSKEIDFSITSDDEISTYSNFLSNNKESNKFETPNIVPTLSNVEDIFQFLSQKIAKYCQVLADLTNCEVFYKALLPLNIETISDDNLLSKNSKFKESNKTSHSLYWGTHRMLFQYSHGKGIKFSKDDGDCLIRINQRSFSNDVNNLIEEIFNEPNLACKPDSKIKNPPNKVETPQTKNFQVDKLNNEINEQEETINEIKIRDCYISLNRIDENEINLAAKKHEYFDELNLPDEHELYSDQFQIDFERKDQKINETFFLNDFNDSIDSSISEYESERQDQKLSFVKNILDHDLKNDEEYFRCDICKNCYFRHLTQLKIHELRVHKNVTIEQTNNECPKCNTKFNENYIAFVKHLIECYFPNLYSCKTCKYQFNNYSQFLFHVKYVHANAIYMCSICGRKYKTLKQLFDHDKLIHAKGNIYCEICLEQKKTKQCLFDHYKYEHLSKNQNESELVEKSKPPMVKILDNVEAHSSTSGLNYSYLKYTNQSLKSLQTEFEDTQINLESDIENINHNKSNVHSFQKNDLIRGLIDRKHQCKWCMLRFYTKSQLKQHESTHTNSVLYCPICDKEFTHKDRLSGHMKCHMEPSLECKVCGKKFKRLCNLYNHELVHGLTEHAFMLCQFCGRGFRSRRDYQNHVIANHRDQLIKSDSQNSDPKEDFL</sequence>
<protein>
    <submittedName>
        <fullName evidence="7">Zinc finger 84</fullName>
    </submittedName>
</protein>
<feature type="domain" description="C2H2-type" evidence="6">
    <location>
        <begin position="573"/>
        <end position="600"/>
    </location>
</feature>
<dbReference type="AlphaFoldDB" id="A0A3M7SL51"/>
<dbReference type="OrthoDB" id="6077919at2759"/>
<dbReference type="EMBL" id="REGN01001171">
    <property type="protein sequence ID" value="RNA36531.1"/>
    <property type="molecule type" value="Genomic_DNA"/>
</dbReference>
<accession>A0A3M7SL51</accession>
<dbReference type="PANTHER" id="PTHR24379">
    <property type="entry name" value="KRAB AND ZINC FINGER DOMAIN-CONTAINING"/>
    <property type="match status" value="1"/>
</dbReference>
<evidence type="ECO:0000256" key="5">
    <source>
        <dbReference type="PROSITE-ProRule" id="PRU00042"/>
    </source>
</evidence>
<proteinExistence type="predicted"/>
<keyword evidence="1" id="KW-0479">Metal-binding</keyword>
<feature type="domain" description="C2H2-type" evidence="6">
    <location>
        <begin position="600"/>
        <end position="622"/>
    </location>
</feature>
<evidence type="ECO:0000256" key="2">
    <source>
        <dbReference type="ARBA" id="ARBA00022737"/>
    </source>
</evidence>
<dbReference type="Pfam" id="PF00096">
    <property type="entry name" value="zf-C2H2"/>
    <property type="match status" value="1"/>
</dbReference>
<keyword evidence="3 5" id="KW-0863">Zinc-finger</keyword>
<feature type="domain" description="C2H2-type" evidence="6">
    <location>
        <begin position="403"/>
        <end position="428"/>
    </location>
</feature>
<keyword evidence="8" id="KW-1185">Reference proteome</keyword>
<evidence type="ECO:0000313" key="8">
    <source>
        <dbReference type="Proteomes" id="UP000276133"/>
    </source>
</evidence>
<dbReference type="InterPro" id="IPR036236">
    <property type="entry name" value="Znf_C2H2_sf"/>
</dbReference>
<dbReference type="GO" id="GO:0005634">
    <property type="term" value="C:nucleus"/>
    <property type="evidence" value="ECO:0007669"/>
    <property type="project" value="TreeGrafter"/>
</dbReference>
<name>A0A3M7SL51_BRAPC</name>
<evidence type="ECO:0000256" key="4">
    <source>
        <dbReference type="ARBA" id="ARBA00022833"/>
    </source>
</evidence>
<evidence type="ECO:0000259" key="6">
    <source>
        <dbReference type="PROSITE" id="PS50157"/>
    </source>
</evidence>
<keyword evidence="4" id="KW-0862">Zinc</keyword>
<feature type="domain" description="C2H2-type" evidence="6">
    <location>
        <begin position="431"/>
        <end position="459"/>
    </location>
</feature>
<organism evidence="7 8">
    <name type="scientific">Brachionus plicatilis</name>
    <name type="common">Marine rotifer</name>
    <name type="synonym">Brachionus muelleri</name>
    <dbReference type="NCBI Taxonomy" id="10195"/>
    <lineage>
        <taxon>Eukaryota</taxon>
        <taxon>Metazoa</taxon>
        <taxon>Spiralia</taxon>
        <taxon>Gnathifera</taxon>
        <taxon>Rotifera</taxon>
        <taxon>Eurotatoria</taxon>
        <taxon>Monogononta</taxon>
        <taxon>Pseudotrocha</taxon>
        <taxon>Ploima</taxon>
        <taxon>Brachionidae</taxon>
        <taxon>Brachionus</taxon>
    </lineage>
</organism>
<comment type="caution">
    <text evidence="7">The sequence shown here is derived from an EMBL/GenBank/DDBJ whole genome shotgun (WGS) entry which is preliminary data.</text>
</comment>
<dbReference type="SUPFAM" id="SSF57667">
    <property type="entry name" value="beta-beta-alpha zinc fingers"/>
    <property type="match status" value="3"/>
</dbReference>
<dbReference type="PROSITE" id="PS50157">
    <property type="entry name" value="ZINC_FINGER_C2H2_2"/>
    <property type="match status" value="5"/>
</dbReference>
<evidence type="ECO:0000313" key="7">
    <source>
        <dbReference type="EMBL" id="RNA36531.1"/>
    </source>
</evidence>
<dbReference type="Proteomes" id="UP000276133">
    <property type="component" value="Unassembled WGS sequence"/>
</dbReference>
<dbReference type="PROSITE" id="PS00028">
    <property type="entry name" value="ZINC_FINGER_C2H2_1"/>
    <property type="match status" value="5"/>
</dbReference>